<keyword evidence="3" id="KW-0804">Transcription</keyword>
<gene>
    <name evidence="6" type="ORF">KCH_00320</name>
</gene>
<keyword evidence="2" id="KW-0238">DNA-binding</keyword>
<evidence type="ECO:0000259" key="5">
    <source>
        <dbReference type="PROSITE" id="PS01124"/>
    </source>
</evidence>
<dbReference type="SUPFAM" id="SSF46689">
    <property type="entry name" value="Homeodomain-like"/>
    <property type="match status" value="2"/>
</dbReference>
<evidence type="ECO:0000256" key="4">
    <source>
        <dbReference type="SAM" id="MobiDB-lite"/>
    </source>
</evidence>
<dbReference type="Pfam" id="PF12833">
    <property type="entry name" value="HTH_18"/>
    <property type="match status" value="1"/>
</dbReference>
<dbReference type="Proteomes" id="UP000027178">
    <property type="component" value="Unassembled WGS sequence"/>
</dbReference>
<dbReference type="PROSITE" id="PS00041">
    <property type="entry name" value="HTH_ARAC_FAMILY_1"/>
    <property type="match status" value="1"/>
</dbReference>
<dbReference type="GO" id="GO:0003700">
    <property type="term" value="F:DNA-binding transcription factor activity"/>
    <property type="evidence" value="ECO:0007669"/>
    <property type="project" value="InterPro"/>
</dbReference>
<dbReference type="InterPro" id="IPR018060">
    <property type="entry name" value="HTH_AraC"/>
</dbReference>
<feature type="region of interest" description="Disordered" evidence="4">
    <location>
        <begin position="285"/>
        <end position="310"/>
    </location>
</feature>
<proteinExistence type="predicted"/>
<evidence type="ECO:0000313" key="7">
    <source>
        <dbReference type="Proteomes" id="UP000027178"/>
    </source>
</evidence>
<protein>
    <recommendedName>
        <fullName evidence="5">HTH araC/xylS-type domain-containing protein</fullName>
    </recommendedName>
</protein>
<evidence type="ECO:0000256" key="2">
    <source>
        <dbReference type="ARBA" id="ARBA00023125"/>
    </source>
</evidence>
<keyword evidence="7" id="KW-1185">Reference proteome</keyword>
<dbReference type="PANTHER" id="PTHR46796:SF14">
    <property type="entry name" value="TRANSCRIPTIONAL REGULATORY PROTEIN"/>
    <property type="match status" value="1"/>
</dbReference>
<evidence type="ECO:0000256" key="3">
    <source>
        <dbReference type="ARBA" id="ARBA00023163"/>
    </source>
</evidence>
<evidence type="ECO:0000313" key="6">
    <source>
        <dbReference type="EMBL" id="KDN88182.1"/>
    </source>
</evidence>
<dbReference type="PANTHER" id="PTHR46796">
    <property type="entry name" value="HTH-TYPE TRANSCRIPTIONAL ACTIVATOR RHAS-RELATED"/>
    <property type="match status" value="1"/>
</dbReference>
<reference evidence="6 7" key="1">
    <citation type="submission" date="2014-05" db="EMBL/GenBank/DDBJ databases">
        <title>Draft Genome Sequence of Kitasatospora cheerisanensis KCTC 2395.</title>
        <authorList>
            <person name="Nam D.H."/>
        </authorList>
    </citation>
    <scope>NUCLEOTIDE SEQUENCE [LARGE SCALE GENOMIC DNA]</scope>
    <source>
        <strain evidence="6 7">KCTC 2395</strain>
    </source>
</reference>
<evidence type="ECO:0000256" key="1">
    <source>
        <dbReference type="ARBA" id="ARBA00023015"/>
    </source>
</evidence>
<comment type="caution">
    <text evidence="6">The sequence shown here is derived from an EMBL/GenBank/DDBJ whole genome shotgun (WGS) entry which is preliminary data.</text>
</comment>
<dbReference type="eggNOG" id="COG2207">
    <property type="taxonomic scope" value="Bacteria"/>
</dbReference>
<dbReference type="EMBL" id="JNBY01000003">
    <property type="protein sequence ID" value="KDN88182.1"/>
    <property type="molecule type" value="Genomic_DNA"/>
</dbReference>
<dbReference type="PATRIC" id="fig|1348663.4.peg.21"/>
<organism evidence="6 7">
    <name type="scientific">Kitasatospora cheerisanensis KCTC 2395</name>
    <dbReference type="NCBI Taxonomy" id="1348663"/>
    <lineage>
        <taxon>Bacteria</taxon>
        <taxon>Bacillati</taxon>
        <taxon>Actinomycetota</taxon>
        <taxon>Actinomycetes</taxon>
        <taxon>Kitasatosporales</taxon>
        <taxon>Streptomycetaceae</taxon>
        <taxon>Kitasatospora</taxon>
    </lineage>
</organism>
<dbReference type="SMART" id="SM00342">
    <property type="entry name" value="HTH_ARAC"/>
    <property type="match status" value="1"/>
</dbReference>
<dbReference type="AlphaFoldDB" id="A0A066Z3Z8"/>
<dbReference type="GO" id="GO:0043565">
    <property type="term" value="F:sequence-specific DNA binding"/>
    <property type="evidence" value="ECO:0007669"/>
    <property type="project" value="InterPro"/>
</dbReference>
<dbReference type="Gene3D" id="1.10.10.60">
    <property type="entry name" value="Homeodomain-like"/>
    <property type="match status" value="2"/>
</dbReference>
<accession>A0A066Z3Z8</accession>
<dbReference type="HOGENOM" id="CLU_079347_0_0_11"/>
<keyword evidence="1" id="KW-0805">Transcription regulation</keyword>
<feature type="region of interest" description="Disordered" evidence="4">
    <location>
        <begin position="1"/>
        <end position="21"/>
    </location>
</feature>
<feature type="domain" description="HTH araC/xylS-type" evidence="5">
    <location>
        <begin position="185"/>
        <end position="285"/>
    </location>
</feature>
<sequence>MARDLRMAHHGRRGPSGEEPVRRTRLAQLGGLRITELACFEDHRSFRAVVTGEPDEAVLLVSLIRSGCMVLRAGGREEFVDPTTGFLLCRGDDAAVAHLARRPDLSTVVQFHQDVHGECPGASGPQVLPVDAGLDLAHRGLVAACRAGADSFEVAERANRLLAGLVGGREPAARPRRAATVAAHRRLVHQACAALIDGPPTAGLEEISRLVGCSPFHLSRVFRAVTGRTLTGYRNQLRVRAVVEELGGARPLRELAAKYGFADQAHLTRVFRRHAGELPKVVRAALRGTTAAPARTEQESSTPRTPPPPK</sequence>
<name>A0A066Z3Z8_9ACTN</name>
<dbReference type="InterPro" id="IPR050204">
    <property type="entry name" value="AraC_XylS_family_regulators"/>
</dbReference>
<dbReference type="PROSITE" id="PS01124">
    <property type="entry name" value="HTH_ARAC_FAMILY_2"/>
    <property type="match status" value="1"/>
</dbReference>
<dbReference type="InterPro" id="IPR018062">
    <property type="entry name" value="HTH_AraC-typ_CS"/>
</dbReference>
<dbReference type="InterPro" id="IPR009057">
    <property type="entry name" value="Homeodomain-like_sf"/>
</dbReference>